<dbReference type="AlphaFoldDB" id="E3LEF5"/>
<dbReference type="Pfam" id="PF17064">
    <property type="entry name" value="QVR"/>
    <property type="match status" value="1"/>
</dbReference>
<gene>
    <name evidence="3" type="ORF">CRE_00308</name>
</gene>
<reference evidence="3" key="1">
    <citation type="submission" date="2007-07" db="EMBL/GenBank/DDBJ databases">
        <title>PCAP assembly of the Caenorhabditis remanei genome.</title>
        <authorList>
            <consortium name="The Caenorhabditis remanei Sequencing Consortium"/>
            <person name="Wilson R.K."/>
        </authorList>
    </citation>
    <scope>NUCLEOTIDE SEQUENCE [LARGE SCALE GENOMIC DNA]</scope>
    <source>
        <strain evidence="3">PB4641</strain>
    </source>
</reference>
<dbReference type="KEGG" id="crq:GCK72_024279"/>
<dbReference type="EMBL" id="DS268407">
    <property type="protein sequence ID" value="EFO82449.1"/>
    <property type="molecule type" value="Genomic_DNA"/>
</dbReference>
<dbReference type="OMA" id="GYRIVTC"/>
<dbReference type="PANTHER" id="PTHR33562:SF2">
    <property type="entry name" value="PROTEIN QUIVER"/>
    <property type="match status" value="1"/>
</dbReference>
<dbReference type="CTD" id="9825384"/>
<dbReference type="GO" id="GO:0030431">
    <property type="term" value="P:sleep"/>
    <property type="evidence" value="ECO:0007669"/>
    <property type="project" value="InterPro"/>
</dbReference>
<evidence type="ECO:0008006" key="5">
    <source>
        <dbReference type="Google" id="ProtNLM"/>
    </source>
</evidence>
<dbReference type="InterPro" id="IPR050975">
    <property type="entry name" value="Sleep_regulator"/>
</dbReference>
<keyword evidence="1" id="KW-0732">Signal</keyword>
<dbReference type="GeneID" id="9825384"/>
<keyword evidence="2" id="KW-0325">Glycoprotein</keyword>
<accession>E3LEF5</accession>
<keyword evidence="4" id="KW-1185">Reference proteome</keyword>
<organism evidence="4">
    <name type="scientific">Caenorhabditis remanei</name>
    <name type="common">Caenorhabditis vulgaris</name>
    <dbReference type="NCBI Taxonomy" id="31234"/>
    <lineage>
        <taxon>Eukaryota</taxon>
        <taxon>Metazoa</taxon>
        <taxon>Ecdysozoa</taxon>
        <taxon>Nematoda</taxon>
        <taxon>Chromadorea</taxon>
        <taxon>Rhabditida</taxon>
        <taxon>Rhabditina</taxon>
        <taxon>Rhabditomorpha</taxon>
        <taxon>Rhabditoidea</taxon>
        <taxon>Rhabditidae</taxon>
        <taxon>Peloderinae</taxon>
        <taxon>Caenorhabditis</taxon>
    </lineage>
</organism>
<protein>
    <recommendedName>
        <fullName evidence="5">Protein sleepless</fullName>
    </recommendedName>
</protein>
<dbReference type="InterPro" id="IPR045860">
    <property type="entry name" value="Snake_toxin-like_sf"/>
</dbReference>
<dbReference type="GO" id="GO:0032222">
    <property type="term" value="P:regulation of synaptic transmission, cholinergic"/>
    <property type="evidence" value="ECO:0007669"/>
    <property type="project" value="InterPro"/>
</dbReference>
<proteinExistence type="predicted"/>
<evidence type="ECO:0000256" key="2">
    <source>
        <dbReference type="ARBA" id="ARBA00023180"/>
    </source>
</evidence>
<dbReference type="HOGENOM" id="CLU_1798243_0_0_1"/>
<dbReference type="OrthoDB" id="5827163at2759"/>
<evidence type="ECO:0000256" key="1">
    <source>
        <dbReference type="ARBA" id="ARBA00022729"/>
    </source>
</evidence>
<name>E3LEF5_CAERE</name>
<evidence type="ECO:0000313" key="4">
    <source>
        <dbReference type="Proteomes" id="UP000008281"/>
    </source>
</evidence>
<dbReference type="Proteomes" id="UP000008281">
    <property type="component" value="Unassembled WGS sequence"/>
</dbReference>
<dbReference type="PANTHER" id="PTHR33562">
    <property type="entry name" value="ATILLA, ISOFORM B-RELATED-RELATED"/>
    <property type="match status" value="1"/>
</dbReference>
<dbReference type="eggNOG" id="ENOG502SU0E">
    <property type="taxonomic scope" value="Eukaryota"/>
</dbReference>
<dbReference type="SUPFAM" id="SSF57302">
    <property type="entry name" value="Snake toxin-like"/>
    <property type="match status" value="1"/>
</dbReference>
<dbReference type="RefSeq" id="XP_003117851.2">
    <property type="nucleotide sequence ID" value="XM_003117803.2"/>
</dbReference>
<dbReference type="InterPro" id="IPR031424">
    <property type="entry name" value="QVR-like"/>
</dbReference>
<sequence>MMLQHRTVLQNFTLAISVFFLLLVKPTSGINCYECTSSQGSECVYSATSCQYGLFGCVKIAILSGGVDKMGMFVDRERSIISMIRGCAIVPFGGVDMCEQTTLFGTRVLKCTCFNDYCNSSSSQLVPTILLTFLVAHTLLFLFG</sequence>
<evidence type="ECO:0000313" key="3">
    <source>
        <dbReference type="EMBL" id="EFO82449.1"/>
    </source>
</evidence>